<dbReference type="PANTHER" id="PTHR43685:SF5">
    <property type="entry name" value="GLYCOSYLTRANSFERASE EPSE-RELATED"/>
    <property type="match status" value="1"/>
</dbReference>
<evidence type="ECO:0000313" key="5">
    <source>
        <dbReference type="EMBL" id="BBF22586.1"/>
    </source>
</evidence>
<dbReference type="KEGG" id="sutt:SUTMEG_04770"/>
<dbReference type="AlphaFoldDB" id="A0A2Z6ID69"/>
<evidence type="ECO:0000313" key="6">
    <source>
        <dbReference type="Proteomes" id="UP000271003"/>
    </source>
</evidence>
<dbReference type="InterPro" id="IPR029044">
    <property type="entry name" value="Nucleotide-diphossugar_trans"/>
</dbReference>
<gene>
    <name evidence="5" type="ORF">SUTMEG_04770</name>
</gene>
<proteinExistence type="inferred from homology"/>
<evidence type="ECO:0000256" key="3">
    <source>
        <dbReference type="ARBA" id="ARBA00022679"/>
    </source>
</evidence>
<evidence type="ECO:0000259" key="4">
    <source>
        <dbReference type="Pfam" id="PF00535"/>
    </source>
</evidence>
<sequence>MTGPEKLSVLLPVYNTRADWLSVAIESVLSQTYRDFELLLLNDGSTNPDTLATLAAFEKADDRVRLIHNPENMGLAKTLNRGLTLARYDWIARMDSDDISEPQRFEKQVEFFKTHPDITVLGTGMNMFGELEAAGQNPEHHDEIATMMLNRCAIAHPTVMFRKNPILASGGYPIDYPNAEDYALWTKLIFHHPEVRFANLPALLLRYRLIRSRPAYVKTQEESAIRIRAAAFAALGVPGLLLPYFAKPARKRISGKKLKAYEDALSRIFIALQRQPYIIDDTFRERMQYILQKAVKRALPSPYALRRMGSLLFRREAYLDSLFPRKAPTKPAADSLYSK</sequence>
<reference evidence="5 6" key="1">
    <citation type="journal article" date="2018" name="Int. J. Syst. Evol. Microbiol.">
        <title>Mesosutterella multiformis gen. nov., sp. nov., a member of the family Sutterellaceae and Sutterella megalosphaeroides sp. nov., isolated from human faeces.</title>
        <authorList>
            <person name="Sakamoto M."/>
            <person name="Ikeyama N."/>
            <person name="Kunihiro T."/>
            <person name="Iino T."/>
            <person name="Yuki M."/>
            <person name="Ohkuma M."/>
        </authorList>
    </citation>
    <scope>NUCLEOTIDE SEQUENCE [LARGE SCALE GENOMIC DNA]</scope>
    <source>
        <strain evidence="5 6">6FBBBH3</strain>
    </source>
</reference>
<dbReference type="SUPFAM" id="SSF53448">
    <property type="entry name" value="Nucleotide-diphospho-sugar transferases"/>
    <property type="match status" value="1"/>
</dbReference>
<evidence type="ECO:0000256" key="1">
    <source>
        <dbReference type="ARBA" id="ARBA00006739"/>
    </source>
</evidence>
<accession>A0A2Z6ID69</accession>
<dbReference type="InterPro" id="IPR050834">
    <property type="entry name" value="Glycosyltransf_2"/>
</dbReference>
<dbReference type="InterPro" id="IPR001173">
    <property type="entry name" value="Glyco_trans_2-like"/>
</dbReference>
<keyword evidence="2" id="KW-0328">Glycosyltransferase</keyword>
<name>A0A2Z6ID69_9BURK</name>
<organism evidence="5 6">
    <name type="scientific">Sutterella megalosphaeroides</name>
    <dbReference type="NCBI Taxonomy" id="2494234"/>
    <lineage>
        <taxon>Bacteria</taxon>
        <taxon>Pseudomonadati</taxon>
        <taxon>Pseudomonadota</taxon>
        <taxon>Betaproteobacteria</taxon>
        <taxon>Burkholderiales</taxon>
        <taxon>Sutterellaceae</taxon>
        <taxon>Sutterella</taxon>
    </lineage>
</organism>
<protein>
    <recommendedName>
        <fullName evidence="4">Glycosyltransferase 2-like domain-containing protein</fullName>
    </recommendedName>
</protein>
<dbReference type="Gene3D" id="3.90.550.10">
    <property type="entry name" value="Spore Coat Polysaccharide Biosynthesis Protein SpsA, Chain A"/>
    <property type="match status" value="1"/>
</dbReference>
<dbReference type="Proteomes" id="UP000271003">
    <property type="component" value="Chromosome"/>
</dbReference>
<dbReference type="OrthoDB" id="433681at2"/>
<evidence type="ECO:0000256" key="2">
    <source>
        <dbReference type="ARBA" id="ARBA00022676"/>
    </source>
</evidence>
<keyword evidence="3" id="KW-0808">Transferase</keyword>
<keyword evidence="6" id="KW-1185">Reference proteome</keyword>
<dbReference type="EMBL" id="AP018786">
    <property type="protein sequence ID" value="BBF22586.1"/>
    <property type="molecule type" value="Genomic_DNA"/>
</dbReference>
<dbReference type="RefSeq" id="WP_120176281.1">
    <property type="nucleotide sequence ID" value="NZ_AP018786.1"/>
</dbReference>
<feature type="domain" description="Glycosyltransferase 2-like" evidence="4">
    <location>
        <begin position="8"/>
        <end position="132"/>
    </location>
</feature>
<dbReference type="PANTHER" id="PTHR43685">
    <property type="entry name" value="GLYCOSYLTRANSFERASE"/>
    <property type="match status" value="1"/>
</dbReference>
<comment type="similarity">
    <text evidence="1">Belongs to the glycosyltransferase 2 family.</text>
</comment>
<dbReference type="Pfam" id="PF00535">
    <property type="entry name" value="Glycos_transf_2"/>
    <property type="match status" value="1"/>
</dbReference>
<dbReference type="GO" id="GO:0016757">
    <property type="term" value="F:glycosyltransferase activity"/>
    <property type="evidence" value="ECO:0007669"/>
    <property type="project" value="UniProtKB-KW"/>
</dbReference>